<dbReference type="PANTHER" id="PTHR46796">
    <property type="entry name" value="HTH-TYPE TRANSCRIPTIONAL ACTIVATOR RHAS-RELATED"/>
    <property type="match status" value="1"/>
</dbReference>
<keyword evidence="3" id="KW-0804">Transcription</keyword>
<protein>
    <submittedName>
        <fullName evidence="5">AraC-like DNA-binding protein</fullName>
    </submittedName>
</protein>
<evidence type="ECO:0000256" key="3">
    <source>
        <dbReference type="ARBA" id="ARBA00023163"/>
    </source>
</evidence>
<dbReference type="InterPro" id="IPR009057">
    <property type="entry name" value="Homeodomain-like_sf"/>
</dbReference>
<feature type="domain" description="HTH araC/xylS-type" evidence="4">
    <location>
        <begin position="191"/>
        <end position="289"/>
    </location>
</feature>
<keyword evidence="6" id="KW-1185">Reference proteome</keyword>
<dbReference type="Gene3D" id="1.10.10.60">
    <property type="entry name" value="Homeodomain-like"/>
    <property type="match status" value="1"/>
</dbReference>
<organism evidence="5 6">
    <name type="scientific">Chitinophaga polysaccharea</name>
    <dbReference type="NCBI Taxonomy" id="1293035"/>
    <lineage>
        <taxon>Bacteria</taxon>
        <taxon>Pseudomonadati</taxon>
        <taxon>Bacteroidota</taxon>
        <taxon>Chitinophagia</taxon>
        <taxon>Chitinophagales</taxon>
        <taxon>Chitinophagaceae</taxon>
        <taxon>Chitinophaga</taxon>
    </lineage>
</organism>
<dbReference type="InterPro" id="IPR050204">
    <property type="entry name" value="AraC_XylS_family_regulators"/>
</dbReference>
<dbReference type="PROSITE" id="PS01124">
    <property type="entry name" value="HTH_ARAC_FAMILY_2"/>
    <property type="match status" value="1"/>
</dbReference>
<dbReference type="GO" id="GO:0003700">
    <property type="term" value="F:DNA-binding transcription factor activity"/>
    <property type="evidence" value="ECO:0007669"/>
    <property type="project" value="InterPro"/>
</dbReference>
<dbReference type="InterPro" id="IPR054015">
    <property type="entry name" value="ExsA-like_N"/>
</dbReference>
<dbReference type="SUPFAM" id="SSF46689">
    <property type="entry name" value="Homeodomain-like"/>
    <property type="match status" value="1"/>
</dbReference>
<comment type="caution">
    <text evidence="5">The sequence shown here is derived from an EMBL/GenBank/DDBJ whole genome shotgun (WGS) entry which is preliminary data.</text>
</comment>
<evidence type="ECO:0000256" key="2">
    <source>
        <dbReference type="ARBA" id="ARBA00023125"/>
    </source>
</evidence>
<evidence type="ECO:0000256" key="1">
    <source>
        <dbReference type="ARBA" id="ARBA00023015"/>
    </source>
</evidence>
<dbReference type="Pfam" id="PF12833">
    <property type="entry name" value="HTH_18"/>
    <property type="match status" value="1"/>
</dbReference>
<sequence length="289" mass="34572">MFYIYEHRPGAYRAMFIYRPINKMPDNTSNINYSCHFTVFREGEQFVTHHSLAMVISGEMELNDGTERKMFRKGDIYLARKNQLLKFIKSPTEKEEFKSLSIRFGEELLRQVSAREAFQLEEKLTTPSFIDLSPAPHLSYFMESLLQYQDLLENKAPELLELKQQEALMLLFAYDKNLKKVLFDFSDPYKINLEEFMQQNYHFNVRLERFAYLTGRSLATFKRDFQKIFQTSPRNWLQQRRLQEAYFLITQKRQRPNDIYLDLGFEDLSHFSFAFRKQFGQAPSELLKS</sequence>
<reference evidence="5 6" key="1">
    <citation type="submission" date="2019-06" db="EMBL/GenBank/DDBJ databases">
        <title>Sorghum-associated microbial communities from plants grown in Nebraska, USA.</title>
        <authorList>
            <person name="Schachtman D."/>
        </authorList>
    </citation>
    <scope>NUCLEOTIDE SEQUENCE [LARGE SCALE GENOMIC DNA]</scope>
    <source>
        <strain evidence="5 6">1209</strain>
    </source>
</reference>
<evidence type="ECO:0000313" key="5">
    <source>
        <dbReference type="EMBL" id="TWF40472.1"/>
    </source>
</evidence>
<dbReference type="AlphaFoldDB" id="A0A561PQT4"/>
<name>A0A561PQT4_9BACT</name>
<keyword evidence="1" id="KW-0805">Transcription regulation</keyword>
<accession>A0A561PQT4</accession>
<evidence type="ECO:0000313" key="6">
    <source>
        <dbReference type="Proteomes" id="UP000320811"/>
    </source>
</evidence>
<dbReference type="InterPro" id="IPR018060">
    <property type="entry name" value="HTH_AraC"/>
</dbReference>
<dbReference type="EMBL" id="VIWO01000004">
    <property type="protein sequence ID" value="TWF40472.1"/>
    <property type="molecule type" value="Genomic_DNA"/>
</dbReference>
<gene>
    <name evidence="5" type="ORF">FHW36_104154</name>
</gene>
<dbReference type="Proteomes" id="UP000320811">
    <property type="component" value="Unassembled WGS sequence"/>
</dbReference>
<proteinExistence type="predicted"/>
<dbReference type="Pfam" id="PF22200">
    <property type="entry name" value="ExsA_N"/>
    <property type="match status" value="1"/>
</dbReference>
<dbReference type="SMART" id="SM00342">
    <property type="entry name" value="HTH_ARAC"/>
    <property type="match status" value="1"/>
</dbReference>
<evidence type="ECO:0000259" key="4">
    <source>
        <dbReference type="PROSITE" id="PS01124"/>
    </source>
</evidence>
<keyword evidence="2 5" id="KW-0238">DNA-binding</keyword>
<dbReference type="GO" id="GO:0043565">
    <property type="term" value="F:sequence-specific DNA binding"/>
    <property type="evidence" value="ECO:0007669"/>
    <property type="project" value="InterPro"/>
</dbReference>